<dbReference type="InterPro" id="IPR007492">
    <property type="entry name" value="LytTR_DNA-bd_dom"/>
</dbReference>
<evidence type="ECO:0000313" key="3">
    <source>
        <dbReference type="Proteomes" id="UP001305815"/>
    </source>
</evidence>
<name>A0ABM8IE98_9FIRM</name>
<dbReference type="Gene3D" id="2.40.50.1020">
    <property type="entry name" value="LytTr DNA-binding domain"/>
    <property type="match status" value="1"/>
</dbReference>
<proteinExistence type="predicted"/>
<accession>A0ABM8IE98</accession>
<dbReference type="RefSeq" id="WP_316265847.1">
    <property type="nucleotide sequence ID" value="NZ_AP027742.1"/>
</dbReference>
<protein>
    <recommendedName>
        <fullName evidence="1">HTH LytTR-type domain-containing protein</fullName>
    </recommendedName>
</protein>
<keyword evidence="3" id="KW-1185">Reference proteome</keyword>
<feature type="domain" description="HTH LytTR-type" evidence="1">
    <location>
        <begin position="45"/>
        <end position="144"/>
    </location>
</feature>
<dbReference type="PANTHER" id="PTHR37299:SF1">
    <property type="entry name" value="STAGE 0 SPORULATION PROTEIN A HOMOLOG"/>
    <property type="match status" value="1"/>
</dbReference>
<organism evidence="2 3">
    <name type="scientific">Claveliimonas bilis</name>
    <dbReference type="NCBI Taxonomy" id="3028070"/>
    <lineage>
        <taxon>Bacteria</taxon>
        <taxon>Bacillati</taxon>
        <taxon>Bacillota</taxon>
        <taxon>Clostridia</taxon>
        <taxon>Lachnospirales</taxon>
        <taxon>Lachnospiraceae</taxon>
        <taxon>Claveliimonas</taxon>
    </lineage>
</organism>
<dbReference type="PROSITE" id="PS50930">
    <property type="entry name" value="HTH_LYTTR"/>
    <property type="match status" value="1"/>
</dbReference>
<gene>
    <name evidence="2" type="ORF">Lac1_29450</name>
</gene>
<dbReference type="PANTHER" id="PTHR37299">
    <property type="entry name" value="TRANSCRIPTIONAL REGULATOR-RELATED"/>
    <property type="match status" value="1"/>
</dbReference>
<evidence type="ECO:0000313" key="2">
    <source>
        <dbReference type="EMBL" id="BDZ78762.1"/>
    </source>
</evidence>
<evidence type="ECO:0000259" key="1">
    <source>
        <dbReference type="PROSITE" id="PS50930"/>
    </source>
</evidence>
<sequence length="155" mass="18581">MHQTTTLHESGFDGEKKDDRKILKQYLEKIMGYMEENKCSRKRFLVLPYRKNEFVLDEEEIEYIERDKRITKIHTLNGIVLTTMKMSEVEAYLDKERFVMCHNSFIVNLEKIRIFGRAEITLRSGDKVPISRSHWKQTRDTFEKWTEENMKKGGV</sequence>
<dbReference type="InterPro" id="IPR046947">
    <property type="entry name" value="LytR-like"/>
</dbReference>
<dbReference type="Proteomes" id="UP001305815">
    <property type="component" value="Chromosome"/>
</dbReference>
<dbReference type="Pfam" id="PF04397">
    <property type="entry name" value="LytTR"/>
    <property type="match status" value="1"/>
</dbReference>
<reference evidence="3" key="1">
    <citation type="journal article" date="2023" name="Int. J. Syst. Evol. Microbiol.">
        <title>Claveliimonas bilis gen. nov., sp. nov., deoxycholic acid-producing bacteria isolated from human faeces, and reclassification of Sellimonas monacensis Zenner et al. 2021 as Claveliimonas monacensis comb. nov.</title>
        <authorList>
            <person name="Hisatomi A."/>
            <person name="Kastawa N.W.E.P.G."/>
            <person name="Song I."/>
            <person name="Ohkuma M."/>
            <person name="Fukiya S."/>
            <person name="Sakamoto M."/>
        </authorList>
    </citation>
    <scope>NUCLEOTIDE SEQUENCE [LARGE SCALE GENOMIC DNA]</scope>
    <source>
        <strain evidence="3">12BBH14</strain>
    </source>
</reference>
<dbReference type="EMBL" id="AP027742">
    <property type="protein sequence ID" value="BDZ78762.1"/>
    <property type="molecule type" value="Genomic_DNA"/>
</dbReference>
<dbReference type="SMART" id="SM00850">
    <property type="entry name" value="LytTR"/>
    <property type="match status" value="1"/>
</dbReference>